<keyword evidence="9" id="KW-1185">Reference proteome</keyword>
<dbReference type="Pfam" id="PF12729">
    <property type="entry name" value="4HB_MCP_1"/>
    <property type="match status" value="1"/>
</dbReference>
<dbReference type="Pfam" id="PF00672">
    <property type="entry name" value="HAMP"/>
    <property type="match status" value="1"/>
</dbReference>
<evidence type="ECO:0000256" key="3">
    <source>
        <dbReference type="PROSITE-ProRule" id="PRU00284"/>
    </source>
</evidence>
<evidence type="ECO:0000256" key="1">
    <source>
        <dbReference type="ARBA" id="ARBA00022481"/>
    </source>
</evidence>
<feature type="domain" description="HAMP" evidence="7">
    <location>
        <begin position="215"/>
        <end position="267"/>
    </location>
</feature>
<dbReference type="PANTHER" id="PTHR43531">
    <property type="entry name" value="PROTEIN ICFG"/>
    <property type="match status" value="1"/>
</dbReference>
<keyword evidence="5" id="KW-0472">Membrane</keyword>
<dbReference type="RefSeq" id="WP_347703491.1">
    <property type="nucleotide sequence ID" value="NZ_JBDPZD010000001.1"/>
</dbReference>
<evidence type="ECO:0000259" key="6">
    <source>
        <dbReference type="PROSITE" id="PS50111"/>
    </source>
</evidence>
<evidence type="ECO:0000259" key="7">
    <source>
        <dbReference type="PROSITE" id="PS50885"/>
    </source>
</evidence>
<evidence type="ECO:0000313" key="8">
    <source>
        <dbReference type="EMBL" id="MEO3690667.1"/>
    </source>
</evidence>
<accession>A0ABV0FZN7</accession>
<proteinExistence type="inferred from homology"/>
<dbReference type="EMBL" id="JBDPZD010000001">
    <property type="protein sequence ID" value="MEO3690667.1"/>
    <property type="molecule type" value="Genomic_DNA"/>
</dbReference>
<comment type="similarity">
    <text evidence="2">Belongs to the methyl-accepting chemotaxis (MCP) protein family.</text>
</comment>
<dbReference type="InterPro" id="IPR051310">
    <property type="entry name" value="MCP_chemotaxis"/>
</dbReference>
<comment type="caution">
    <text evidence="8">The sequence shown here is derived from an EMBL/GenBank/DDBJ whole genome shotgun (WGS) entry which is preliminary data.</text>
</comment>
<feature type="region of interest" description="Disordered" evidence="4">
    <location>
        <begin position="286"/>
        <end position="310"/>
    </location>
</feature>
<dbReference type="Pfam" id="PF00015">
    <property type="entry name" value="MCPsignal"/>
    <property type="match status" value="1"/>
</dbReference>
<reference evidence="8 9" key="1">
    <citation type="submission" date="2024-05" db="EMBL/GenBank/DDBJ databases">
        <title>Roseateles sp. DJS-2-20 16S ribosomal RNA gene Genome sequencing and assembly.</title>
        <authorList>
            <person name="Woo H."/>
        </authorList>
    </citation>
    <scope>NUCLEOTIDE SEQUENCE [LARGE SCALE GENOMIC DNA]</scope>
    <source>
        <strain evidence="8 9">DJS-2-20</strain>
    </source>
</reference>
<dbReference type="Proteomes" id="UP001495147">
    <property type="component" value="Unassembled WGS sequence"/>
</dbReference>
<evidence type="ECO:0000256" key="5">
    <source>
        <dbReference type="SAM" id="Phobius"/>
    </source>
</evidence>
<dbReference type="InterPro" id="IPR004090">
    <property type="entry name" value="Chemotax_Me-accpt_rcpt"/>
</dbReference>
<feature type="domain" description="Methyl-accepting transducer" evidence="6">
    <location>
        <begin position="272"/>
        <end position="501"/>
    </location>
</feature>
<dbReference type="SMART" id="SM00304">
    <property type="entry name" value="HAMP"/>
    <property type="match status" value="1"/>
</dbReference>
<dbReference type="Gene3D" id="1.10.287.950">
    <property type="entry name" value="Methyl-accepting chemotaxis protein"/>
    <property type="match status" value="1"/>
</dbReference>
<feature type="compositionally biased region" description="Polar residues" evidence="4">
    <location>
        <begin position="288"/>
        <end position="307"/>
    </location>
</feature>
<keyword evidence="3" id="KW-0807">Transducer</keyword>
<dbReference type="InterPro" id="IPR024478">
    <property type="entry name" value="HlyB_4HB_MCP"/>
</dbReference>
<evidence type="ECO:0000313" key="9">
    <source>
        <dbReference type="Proteomes" id="UP001495147"/>
    </source>
</evidence>
<dbReference type="PANTHER" id="PTHR43531:SF14">
    <property type="entry name" value="METHYL-ACCEPTING CHEMOTAXIS PROTEIN I-RELATED"/>
    <property type="match status" value="1"/>
</dbReference>
<keyword evidence="5" id="KW-1133">Transmembrane helix</keyword>
<organism evidence="8 9">
    <name type="scientific">Roseateles paludis</name>
    <dbReference type="NCBI Taxonomy" id="3145238"/>
    <lineage>
        <taxon>Bacteria</taxon>
        <taxon>Pseudomonadati</taxon>
        <taxon>Pseudomonadota</taxon>
        <taxon>Betaproteobacteria</taxon>
        <taxon>Burkholderiales</taxon>
        <taxon>Sphaerotilaceae</taxon>
        <taxon>Roseateles</taxon>
    </lineage>
</organism>
<keyword evidence="5" id="KW-0812">Transmembrane</keyword>
<dbReference type="InterPro" id="IPR003660">
    <property type="entry name" value="HAMP_dom"/>
</dbReference>
<dbReference type="CDD" id="cd11386">
    <property type="entry name" value="MCP_signal"/>
    <property type="match status" value="1"/>
</dbReference>
<evidence type="ECO:0000256" key="4">
    <source>
        <dbReference type="SAM" id="MobiDB-lite"/>
    </source>
</evidence>
<dbReference type="InterPro" id="IPR004089">
    <property type="entry name" value="MCPsignal_dom"/>
</dbReference>
<evidence type="ECO:0000256" key="2">
    <source>
        <dbReference type="ARBA" id="ARBA00029447"/>
    </source>
</evidence>
<dbReference type="PRINTS" id="PR00260">
    <property type="entry name" value="CHEMTRNSDUCR"/>
</dbReference>
<keyword evidence="1" id="KW-0488">Methylation</keyword>
<feature type="transmembrane region" description="Helical" evidence="5">
    <location>
        <begin position="12"/>
        <end position="32"/>
    </location>
</feature>
<dbReference type="PROSITE" id="PS50111">
    <property type="entry name" value="CHEMOTAXIS_TRANSDUC_2"/>
    <property type="match status" value="1"/>
</dbReference>
<sequence>MEAIYSLKVRTRLIGAFGFVLLLLLAVAGMGVRNLGQTFDRLASVYNDNLVPLHELSDVTRLTNRNRILVMDMLLIPSADNIASRDAEMGKNADTIDKLWKSYKASQLTAKEQQLVPVFEAALRAYRVEGLTPAREALRAGDVDKAAKLYKEAISAKLARPLTETLNQLTEIQVQAGNDQYALAEQMNRSTRWMLIGLTAVAFVVGALLALRIASSVTHPIDQAVDLAQRVADGDLSARQLRTRGDELGQLLANLGEMQHSLHQVVSQVRGSADNVANGSAEIAHANNDLSARTEQQASALEETASSMEELGSTVRHNADSAQQANQLAQAASTVAVRGGEQVGEVVSTMGEIQDASRKIADIIGVIDGIAFQTNILALNAAVEAARAGDQGRGFAVVAGEVRTLASRSAEAAREIKALIASSVERVERGTAVVDQARTTMAEVVDSIRRVTDLMGEISSASKEQSMGVAQVGEAITAMDKTTQQNSALVEEMAAAATSLKQQADGLVGAVARFRLGTQ</sequence>
<dbReference type="PROSITE" id="PS50885">
    <property type="entry name" value="HAMP"/>
    <property type="match status" value="1"/>
</dbReference>
<protein>
    <submittedName>
        <fullName evidence="8">Methyl-accepting chemotaxis protein</fullName>
    </submittedName>
</protein>
<name>A0ABV0FZN7_9BURK</name>
<gene>
    <name evidence="8" type="ORF">ABDJ85_04250</name>
</gene>
<dbReference type="CDD" id="cd06225">
    <property type="entry name" value="HAMP"/>
    <property type="match status" value="1"/>
</dbReference>
<dbReference type="SUPFAM" id="SSF58104">
    <property type="entry name" value="Methyl-accepting chemotaxis protein (MCP) signaling domain"/>
    <property type="match status" value="1"/>
</dbReference>
<dbReference type="SMART" id="SM00283">
    <property type="entry name" value="MA"/>
    <property type="match status" value="1"/>
</dbReference>